<name>F1A508_DICPU</name>
<dbReference type="EMBL" id="GL871557">
    <property type="protein sequence ID" value="EGC28725.1"/>
    <property type="molecule type" value="Genomic_DNA"/>
</dbReference>
<dbReference type="eggNOG" id="KOG1158">
    <property type="taxonomic scope" value="Eukaryota"/>
</dbReference>
<feature type="domain" description="FAD-binding FR-type" evidence="8">
    <location>
        <begin position="1"/>
        <end position="230"/>
    </location>
</feature>
<dbReference type="KEGG" id="dpp:DICPUDRAFT_43883"/>
<dbReference type="Gene3D" id="1.20.990.10">
    <property type="entry name" value="NADPH-cytochrome p450 Reductase, Chain A, domain 3"/>
    <property type="match status" value="1"/>
</dbReference>
<dbReference type="GO" id="GO:0016491">
    <property type="term" value="F:oxidoreductase activity"/>
    <property type="evidence" value="ECO:0007669"/>
    <property type="project" value="UniProtKB-KW"/>
</dbReference>
<evidence type="ECO:0000256" key="5">
    <source>
        <dbReference type="ARBA" id="ARBA00022827"/>
    </source>
</evidence>
<dbReference type="GeneID" id="10510400"/>
<protein>
    <recommendedName>
        <fullName evidence="8">FAD-binding FR-type domain-containing protein</fullName>
    </recommendedName>
</protein>
<dbReference type="InterPro" id="IPR001433">
    <property type="entry name" value="OxRdtase_FAD/NAD-bd"/>
</dbReference>
<dbReference type="STRING" id="5786.F1A508"/>
<reference evidence="10" key="1">
    <citation type="journal article" date="2011" name="Genome Biol.">
        <title>Comparative genomics of the social amoebae Dictyostelium discoideum and Dictyostelium purpureum.</title>
        <authorList>
            <consortium name="US DOE Joint Genome Institute (JGI-PGF)"/>
            <person name="Sucgang R."/>
            <person name="Kuo A."/>
            <person name="Tian X."/>
            <person name="Salerno W."/>
            <person name="Parikh A."/>
            <person name="Feasley C.L."/>
            <person name="Dalin E."/>
            <person name="Tu H."/>
            <person name="Huang E."/>
            <person name="Barry K."/>
            <person name="Lindquist E."/>
            <person name="Shapiro H."/>
            <person name="Bruce D."/>
            <person name="Schmutz J."/>
            <person name="Salamov A."/>
            <person name="Fey P."/>
            <person name="Gaudet P."/>
            <person name="Anjard C."/>
            <person name="Babu M.M."/>
            <person name="Basu S."/>
            <person name="Bushmanova Y."/>
            <person name="van der Wel H."/>
            <person name="Katoh-Kurasawa M."/>
            <person name="Dinh C."/>
            <person name="Coutinho P.M."/>
            <person name="Saito T."/>
            <person name="Elias M."/>
            <person name="Schaap P."/>
            <person name="Kay R.R."/>
            <person name="Henrissat B."/>
            <person name="Eichinger L."/>
            <person name="Rivero F."/>
            <person name="Putnam N.H."/>
            <person name="West C.M."/>
            <person name="Loomis W.F."/>
            <person name="Chisholm R.L."/>
            <person name="Shaulsky G."/>
            <person name="Strassmann J.E."/>
            <person name="Queller D.C."/>
            <person name="Kuspa A."/>
            <person name="Grigoriev I.V."/>
        </authorList>
    </citation>
    <scope>NUCLEOTIDE SEQUENCE [LARGE SCALE GENOMIC DNA]</scope>
    <source>
        <strain evidence="10">QSDP1</strain>
    </source>
</reference>
<dbReference type="OrthoDB" id="1856718at2759"/>
<dbReference type="Gene3D" id="3.40.50.80">
    <property type="entry name" value="Nucleotide-binding domain of ferredoxin-NADP reductase (FNR) module"/>
    <property type="match status" value="1"/>
</dbReference>
<evidence type="ECO:0000256" key="1">
    <source>
        <dbReference type="ARBA" id="ARBA00001917"/>
    </source>
</evidence>
<dbReference type="FunFam" id="3.40.50.80:FF:000001">
    <property type="entry name" value="NADPH--cytochrome P450 reductase 1"/>
    <property type="match status" value="1"/>
</dbReference>
<dbReference type="Pfam" id="PF00667">
    <property type="entry name" value="FAD_binding_1"/>
    <property type="match status" value="1"/>
</dbReference>
<dbReference type="InterPro" id="IPR003097">
    <property type="entry name" value="CysJ-like_FAD-binding"/>
</dbReference>
<dbReference type="Pfam" id="PF00175">
    <property type="entry name" value="NAD_binding_1"/>
    <property type="match status" value="1"/>
</dbReference>
<dbReference type="AlphaFoldDB" id="F1A508"/>
<dbReference type="Proteomes" id="UP000001064">
    <property type="component" value="Unassembled WGS sequence"/>
</dbReference>
<dbReference type="VEuPathDB" id="AmoebaDB:DICPUDRAFT_43883"/>
<comment type="cofactor">
    <cofactor evidence="1">
        <name>FMN</name>
        <dbReference type="ChEBI" id="CHEBI:58210"/>
    </cofactor>
</comment>
<dbReference type="InParanoid" id="F1A508"/>
<dbReference type="PANTHER" id="PTHR19384">
    <property type="entry name" value="NITRIC OXIDE SYNTHASE-RELATED"/>
    <property type="match status" value="1"/>
</dbReference>
<dbReference type="PRINTS" id="PR00371">
    <property type="entry name" value="FPNCR"/>
</dbReference>
<keyword evidence="6" id="KW-0521">NADP</keyword>
<evidence type="ECO:0000256" key="6">
    <source>
        <dbReference type="ARBA" id="ARBA00022857"/>
    </source>
</evidence>
<keyword evidence="10" id="KW-1185">Reference proteome</keyword>
<dbReference type="PANTHER" id="PTHR19384:SF84">
    <property type="entry name" value="METHIONINE SYNTHASE REDUCTASE"/>
    <property type="match status" value="1"/>
</dbReference>
<comment type="cofactor">
    <cofactor evidence="2">
        <name>FAD</name>
        <dbReference type="ChEBI" id="CHEBI:57692"/>
    </cofactor>
</comment>
<evidence type="ECO:0000256" key="4">
    <source>
        <dbReference type="ARBA" id="ARBA00022643"/>
    </source>
</evidence>
<evidence type="ECO:0000256" key="3">
    <source>
        <dbReference type="ARBA" id="ARBA00022630"/>
    </source>
</evidence>
<dbReference type="RefSeq" id="XP_003294752.1">
    <property type="nucleotide sequence ID" value="XM_003294704.1"/>
</dbReference>
<evidence type="ECO:0000256" key="2">
    <source>
        <dbReference type="ARBA" id="ARBA00001974"/>
    </source>
</evidence>
<keyword evidence="7" id="KW-0560">Oxidoreductase</keyword>
<dbReference type="InterPro" id="IPR039261">
    <property type="entry name" value="FNR_nucleotide-bd"/>
</dbReference>
<dbReference type="PROSITE" id="PS51384">
    <property type="entry name" value="FAD_FR"/>
    <property type="match status" value="1"/>
</dbReference>
<dbReference type="InterPro" id="IPR017927">
    <property type="entry name" value="FAD-bd_FR_type"/>
</dbReference>
<dbReference type="FunCoup" id="F1A508">
    <property type="interactions" value="79"/>
</dbReference>
<dbReference type="SUPFAM" id="SSF63380">
    <property type="entry name" value="Riboflavin synthase domain-like"/>
    <property type="match status" value="1"/>
</dbReference>
<evidence type="ECO:0000256" key="7">
    <source>
        <dbReference type="ARBA" id="ARBA00023002"/>
    </source>
</evidence>
<dbReference type="Gene3D" id="2.40.30.10">
    <property type="entry name" value="Translation factors"/>
    <property type="match status" value="1"/>
</dbReference>
<organism evidence="9 10">
    <name type="scientific">Dictyostelium purpureum</name>
    <name type="common">Slime mold</name>
    <dbReference type="NCBI Taxonomy" id="5786"/>
    <lineage>
        <taxon>Eukaryota</taxon>
        <taxon>Amoebozoa</taxon>
        <taxon>Evosea</taxon>
        <taxon>Eumycetozoa</taxon>
        <taxon>Dictyostelia</taxon>
        <taxon>Dictyosteliales</taxon>
        <taxon>Dictyosteliaceae</taxon>
        <taxon>Dictyostelium</taxon>
    </lineage>
</organism>
<dbReference type="InterPro" id="IPR023173">
    <property type="entry name" value="NADPH_Cyt_P450_Rdtase_alpha"/>
</dbReference>
<proteinExistence type="predicted"/>
<gene>
    <name evidence="9" type="ORF">DICPUDRAFT_43883</name>
</gene>
<sequence>MTDNSNDSESQVDIKRVIEMTLDLNDTNSSYQPGDYVAVYAPNPDYQIKTLISRLQLNENKVIKIESLDSKYGKYYIYISNGNTIYNIFRDLLDITGIPSKKLLKLLAEHSSDPNEKLQLNKLSSVEGKEEYAQMINDRTTLLCLLEKYKTSSPPLAHLLDILNPLAPRDYSISSSPLSLEAGKISFVFSVLPNQSIESSLSELNINNSDNNIITKIPFQLKSSPHFHLPSEDQLSKPIIMIGPGTGVAPFIGFLQHLSKINIETKPLLTWLFFGCRSEKKDFLYKDTLHSMLQDSTLTKLTTAFSRELDINNHQDPNLEVTCGYVQEKMKNHSKELYDLIINKNAFVYICGDAKGMAVGVRNSFIDIIKQESSVDEKIAVDMFTNLIKEKRYILDVWS</sequence>
<evidence type="ECO:0000259" key="8">
    <source>
        <dbReference type="PROSITE" id="PS51384"/>
    </source>
</evidence>
<keyword evidence="5" id="KW-0274">FAD</keyword>
<accession>F1A508</accession>
<dbReference type="InterPro" id="IPR001709">
    <property type="entry name" value="Flavoprot_Pyr_Nucl_cyt_Rdtase"/>
</dbReference>
<keyword evidence="4" id="KW-0288">FMN</keyword>
<keyword evidence="3" id="KW-0285">Flavoprotein</keyword>
<dbReference type="InterPro" id="IPR017938">
    <property type="entry name" value="Riboflavin_synthase-like_b-brl"/>
</dbReference>
<dbReference type="OMA" id="WLYVGAK"/>
<evidence type="ECO:0000313" key="9">
    <source>
        <dbReference type="EMBL" id="EGC28725.1"/>
    </source>
</evidence>
<evidence type="ECO:0000313" key="10">
    <source>
        <dbReference type="Proteomes" id="UP000001064"/>
    </source>
</evidence>
<dbReference type="FunFam" id="1.20.990.10:FF:000007">
    <property type="entry name" value="Methionine synthase reductase"/>
    <property type="match status" value="1"/>
</dbReference>
<dbReference type="SUPFAM" id="SSF52343">
    <property type="entry name" value="Ferredoxin reductase-like, C-terminal NADP-linked domain"/>
    <property type="match status" value="1"/>
</dbReference>